<gene>
    <name evidence="3" type="ORF">SAMN05421785_101495</name>
</gene>
<name>A0A1N7KHC6_9FLAO</name>
<dbReference type="RefSeq" id="WP_076390317.1">
    <property type="nucleotide sequence ID" value="NZ_FTOV01000001.1"/>
</dbReference>
<organism evidence="3 4">
    <name type="scientific">Chryseobacterium gambrini</name>
    <dbReference type="NCBI Taxonomy" id="373672"/>
    <lineage>
        <taxon>Bacteria</taxon>
        <taxon>Pseudomonadati</taxon>
        <taxon>Bacteroidota</taxon>
        <taxon>Flavobacteriia</taxon>
        <taxon>Flavobacteriales</taxon>
        <taxon>Weeksellaceae</taxon>
        <taxon>Chryseobacterium group</taxon>
        <taxon>Chryseobacterium</taxon>
    </lineage>
</organism>
<feature type="signal peptide" evidence="2">
    <location>
        <begin position="1"/>
        <end position="17"/>
    </location>
</feature>
<evidence type="ECO:0000256" key="1">
    <source>
        <dbReference type="SAM" id="MobiDB-lite"/>
    </source>
</evidence>
<evidence type="ECO:0000313" key="4">
    <source>
        <dbReference type="Proteomes" id="UP000185781"/>
    </source>
</evidence>
<proteinExistence type="predicted"/>
<dbReference type="OrthoDB" id="1274261at2"/>
<feature type="chain" id="PRO_5012749290" evidence="2">
    <location>
        <begin position="18"/>
        <end position="105"/>
    </location>
</feature>
<dbReference type="AlphaFoldDB" id="A0A1N7KHC6"/>
<feature type="region of interest" description="Disordered" evidence="1">
    <location>
        <begin position="85"/>
        <end position="105"/>
    </location>
</feature>
<protein>
    <submittedName>
        <fullName evidence="3">Uncharacterized protein</fullName>
    </submittedName>
</protein>
<dbReference type="Proteomes" id="UP000185781">
    <property type="component" value="Unassembled WGS sequence"/>
</dbReference>
<accession>A0A1N7KHC6</accession>
<dbReference type="STRING" id="373672.SAMN05421785_101495"/>
<sequence>MKITLLAILLFSASLTAQQKIRKQLIPRTDSAGIYKIDSKEIQPLQKTDKKNLYKMPSAKPKEGTVYSSLKDQRQDKNEYRMLNSISPEIPEKEEIAKQAPSSSK</sequence>
<evidence type="ECO:0000256" key="2">
    <source>
        <dbReference type="SAM" id="SignalP"/>
    </source>
</evidence>
<evidence type="ECO:0000313" key="3">
    <source>
        <dbReference type="EMBL" id="SIS61002.1"/>
    </source>
</evidence>
<keyword evidence="2" id="KW-0732">Signal</keyword>
<dbReference type="EMBL" id="FTOV01000001">
    <property type="protein sequence ID" value="SIS61002.1"/>
    <property type="molecule type" value="Genomic_DNA"/>
</dbReference>
<reference evidence="3 4" key="1">
    <citation type="submission" date="2017-01" db="EMBL/GenBank/DDBJ databases">
        <authorList>
            <person name="Mah S.A."/>
            <person name="Swanson W.J."/>
            <person name="Moy G.W."/>
            <person name="Vacquier V.D."/>
        </authorList>
    </citation>
    <scope>NUCLEOTIDE SEQUENCE [LARGE SCALE GENOMIC DNA]</scope>
    <source>
        <strain evidence="3 4">DSM 18014</strain>
    </source>
</reference>